<dbReference type="EMBL" id="CP144696">
    <property type="protein sequence ID" value="WVZ10787.1"/>
    <property type="molecule type" value="Genomic_DNA"/>
</dbReference>
<feature type="region of interest" description="Disordered" evidence="1">
    <location>
        <begin position="1"/>
        <end position="101"/>
    </location>
</feature>
<organism evidence="2 3">
    <name type="scientific">Vigna mungo</name>
    <name type="common">Black gram</name>
    <name type="synonym">Phaseolus mungo</name>
    <dbReference type="NCBI Taxonomy" id="3915"/>
    <lineage>
        <taxon>Eukaryota</taxon>
        <taxon>Viridiplantae</taxon>
        <taxon>Streptophyta</taxon>
        <taxon>Embryophyta</taxon>
        <taxon>Tracheophyta</taxon>
        <taxon>Spermatophyta</taxon>
        <taxon>Magnoliopsida</taxon>
        <taxon>eudicotyledons</taxon>
        <taxon>Gunneridae</taxon>
        <taxon>Pentapetalae</taxon>
        <taxon>rosids</taxon>
        <taxon>fabids</taxon>
        <taxon>Fabales</taxon>
        <taxon>Fabaceae</taxon>
        <taxon>Papilionoideae</taxon>
        <taxon>50 kb inversion clade</taxon>
        <taxon>NPAAA clade</taxon>
        <taxon>indigoferoid/millettioid clade</taxon>
        <taxon>Phaseoleae</taxon>
        <taxon>Vigna</taxon>
    </lineage>
</organism>
<dbReference type="AlphaFoldDB" id="A0AAQ3RYB1"/>
<keyword evidence="3" id="KW-1185">Reference proteome</keyword>
<sequence>MPQMQLCTSPSSSLPLQTPQRKQHSRQPLKTSASNRGSPTACSTQAWCTSSTLSAPTECPCQGSSSPPPSWKPRRTPRTRRTTPPPPGRCRGIRREERRSS</sequence>
<evidence type="ECO:0000313" key="2">
    <source>
        <dbReference type="EMBL" id="WVZ10787.1"/>
    </source>
</evidence>
<reference evidence="2 3" key="1">
    <citation type="journal article" date="2023" name="Life. Sci Alliance">
        <title>Evolutionary insights into 3D genome organization and epigenetic landscape of Vigna mungo.</title>
        <authorList>
            <person name="Junaid A."/>
            <person name="Singh B."/>
            <person name="Bhatia S."/>
        </authorList>
    </citation>
    <scope>NUCLEOTIDE SEQUENCE [LARGE SCALE GENOMIC DNA]</scope>
    <source>
        <strain evidence="2">Urdbean</strain>
    </source>
</reference>
<gene>
    <name evidence="2" type="ORF">V8G54_015317</name>
</gene>
<evidence type="ECO:0000313" key="3">
    <source>
        <dbReference type="Proteomes" id="UP001374535"/>
    </source>
</evidence>
<proteinExistence type="predicted"/>
<protein>
    <submittedName>
        <fullName evidence="2">Uncharacterized protein</fullName>
    </submittedName>
</protein>
<name>A0AAQ3RYB1_VIGMU</name>
<feature type="compositionally biased region" description="Low complexity" evidence="1">
    <location>
        <begin position="1"/>
        <end position="20"/>
    </location>
</feature>
<feature type="compositionally biased region" description="Basic residues" evidence="1">
    <location>
        <begin position="72"/>
        <end position="81"/>
    </location>
</feature>
<feature type="compositionally biased region" description="Polar residues" evidence="1">
    <location>
        <begin position="28"/>
        <end position="55"/>
    </location>
</feature>
<dbReference type="Proteomes" id="UP001374535">
    <property type="component" value="Chromosome 5"/>
</dbReference>
<accession>A0AAQ3RYB1</accession>
<evidence type="ECO:0000256" key="1">
    <source>
        <dbReference type="SAM" id="MobiDB-lite"/>
    </source>
</evidence>